<protein>
    <submittedName>
        <fullName evidence="2">Uncharacterized protein</fullName>
    </submittedName>
</protein>
<feature type="compositionally biased region" description="Low complexity" evidence="1">
    <location>
        <begin position="142"/>
        <end position="154"/>
    </location>
</feature>
<reference evidence="2" key="1">
    <citation type="submission" date="2020-02" db="EMBL/GenBank/DDBJ databases">
        <authorList>
            <person name="Meier V. D."/>
        </authorList>
    </citation>
    <scope>NUCLEOTIDE SEQUENCE</scope>
    <source>
        <strain evidence="2">AVDCRST_MAG85</strain>
    </source>
</reference>
<feature type="compositionally biased region" description="Low complexity" evidence="1">
    <location>
        <begin position="10"/>
        <end position="51"/>
    </location>
</feature>
<sequence length="160" mass="16526">RRARCRAEARGSASGLRAGAAPRPAQPRAARPPRRGAAVRGGPFAVPGPRGCLRRGTGPVRARYAAGRGRTAGRRHRVTVPPCPLHDPAGAGAPPGDPRAPALRPLRAGGCDPPRQPRRSGLARAREPVRARRARGAGGRPRGPASGAPRGAPTAHRRAV</sequence>
<dbReference type="AlphaFoldDB" id="A0A6J4SPN6"/>
<name>A0A6J4SPN6_9ACTN</name>
<feature type="compositionally biased region" description="Low complexity" evidence="1">
    <location>
        <begin position="58"/>
        <end position="69"/>
    </location>
</feature>
<feature type="compositionally biased region" description="Low complexity" evidence="1">
    <location>
        <begin position="87"/>
        <end position="110"/>
    </location>
</feature>
<feature type="region of interest" description="Disordered" evidence="1">
    <location>
        <begin position="1"/>
        <end position="160"/>
    </location>
</feature>
<evidence type="ECO:0000256" key="1">
    <source>
        <dbReference type="SAM" id="MobiDB-lite"/>
    </source>
</evidence>
<gene>
    <name evidence="2" type="ORF">AVDCRST_MAG85-1676</name>
</gene>
<dbReference type="EMBL" id="CADCVT010000183">
    <property type="protein sequence ID" value="CAA9499628.1"/>
    <property type="molecule type" value="Genomic_DNA"/>
</dbReference>
<organism evidence="2">
    <name type="scientific">uncultured Solirubrobacteraceae bacterium</name>
    <dbReference type="NCBI Taxonomy" id="1162706"/>
    <lineage>
        <taxon>Bacteria</taxon>
        <taxon>Bacillati</taxon>
        <taxon>Actinomycetota</taxon>
        <taxon>Thermoleophilia</taxon>
        <taxon>Solirubrobacterales</taxon>
        <taxon>Solirubrobacteraceae</taxon>
        <taxon>environmental samples</taxon>
    </lineage>
</organism>
<feature type="non-terminal residue" evidence="2">
    <location>
        <position position="160"/>
    </location>
</feature>
<evidence type="ECO:0000313" key="2">
    <source>
        <dbReference type="EMBL" id="CAA9499628.1"/>
    </source>
</evidence>
<accession>A0A6J4SPN6</accession>
<proteinExistence type="predicted"/>
<feature type="non-terminal residue" evidence="2">
    <location>
        <position position="1"/>
    </location>
</feature>